<organism evidence="1 2">
    <name type="scientific">Piloderma croceum (strain F 1598)</name>
    <dbReference type="NCBI Taxonomy" id="765440"/>
    <lineage>
        <taxon>Eukaryota</taxon>
        <taxon>Fungi</taxon>
        <taxon>Dikarya</taxon>
        <taxon>Basidiomycota</taxon>
        <taxon>Agaricomycotina</taxon>
        <taxon>Agaricomycetes</taxon>
        <taxon>Agaricomycetidae</taxon>
        <taxon>Atheliales</taxon>
        <taxon>Atheliaceae</taxon>
        <taxon>Piloderma</taxon>
    </lineage>
</organism>
<gene>
    <name evidence="1" type="ORF">PILCRDRAFT_93144</name>
</gene>
<name>A0A0C3AHG1_PILCF</name>
<dbReference type="InParanoid" id="A0A0C3AHG1"/>
<dbReference type="EMBL" id="KN833088">
    <property type="protein sequence ID" value="KIM73243.1"/>
    <property type="molecule type" value="Genomic_DNA"/>
</dbReference>
<reference evidence="1 2" key="1">
    <citation type="submission" date="2014-04" db="EMBL/GenBank/DDBJ databases">
        <authorList>
            <consortium name="DOE Joint Genome Institute"/>
            <person name="Kuo A."/>
            <person name="Tarkka M."/>
            <person name="Buscot F."/>
            <person name="Kohler A."/>
            <person name="Nagy L.G."/>
            <person name="Floudas D."/>
            <person name="Copeland A."/>
            <person name="Barry K.W."/>
            <person name="Cichocki N."/>
            <person name="Veneault-Fourrey C."/>
            <person name="LaButti K."/>
            <person name="Lindquist E.A."/>
            <person name="Lipzen A."/>
            <person name="Lundell T."/>
            <person name="Morin E."/>
            <person name="Murat C."/>
            <person name="Sun H."/>
            <person name="Tunlid A."/>
            <person name="Henrissat B."/>
            <person name="Grigoriev I.V."/>
            <person name="Hibbett D.S."/>
            <person name="Martin F."/>
            <person name="Nordberg H.P."/>
            <person name="Cantor M.N."/>
            <person name="Hua S.X."/>
        </authorList>
    </citation>
    <scope>NUCLEOTIDE SEQUENCE [LARGE SCALE GENOMIC DNA]</scope>
    <source>
        <strain evidence="1 2">F 1598</strain>
    </source>
</reference>
<evidence type="ECO:0000313" key="2">
    <source>
        <dbReference type="Proteomes" id="UP000054166"/>
    </source>
</evidence>
<dbReference type="Proteomes" id="UP000054166">
    <property type="component" value="Unassembled WGS sequence"/>
</dbReference>
<dbReference type="HOGENOM" id="CLU_1384630_0_0_1"/>
<sequence length="197" mass="23147">MSSDGVFIDEYIEWENNLDPVTEQLLPPWVLLARAAFQNTDEESREWLIEKMYATFHKFYCECVHVFVQATSRHYYMTRVFVPENWNIQGQHLTSPIMSMASWDDDNGTPKPLWACENRVNSVHGEIRLCQFMVPIYHAWAELDENALLPQPPLSARAVTPDNSETRWDRVEMVMERPHKLRVELEGARVHVKPLEF</sequence>
<evidence type="ECO:0000313" key="1">
    <source>
        <dbReference type="EMBL" id="KIM73243.1"/>
    </source>
</evidence>
<keyword evidence="2" id="KW-1185">Reference proteome</keyword>
<accession>A0A0C3AHG1</accession>
<proteinExistence type="predicted"/>
<protein>
    <submittedName>
        <fullName evidence="1">Uncharacterized protein</fullName>
    </submittedName>
</protein>
<dbReference type="OrthoDB" id="2687255at2759"/>
<reference evidence="2" key="2">
    <citation type="submission" date="2015-01" db="EMBL/GenBank/DDBJ databases">
        <title>Evolutionary Origins and Diversification of the Mycorrhizal Mutualists.</title>
        <authorList>
            <consortium name="DOE Joint Genome Institute"/>
            <consortium name="Mycorrhizal Genomics Consortium"/>
            <person name="Kohler A."/>
            <person name="Kuo A."/>
            <person name="Nagy L.G."/>
            <person name="Floudas D."/>
            <person name="Copeland A."/>
            <person name="Barry K.W."/>
            <person name="Cichocki N."/>
            <person name="Veneault-Fourrey C."/>
            <person name="LaButti K."/>
            <person name="Lindquist E.A."/>
            <person name="Lipzen A."/>
            <person name="Lundell T."/>
            <person name="Morin E."/>
            <person name="Murat C."/>
            <person name="Riley R."/>
            <person name="Ohm R."/>
            <person name="Sun H."/>
            <person name="Tunlid A."/>
            <person name="Henrissat B."/>
            <person name="Grigoriev I.V."/>
            <person name="Hibbett D.S."/>
            <person name="Martin F."/>
        </authorList>
    </citation>
    <scope>NUCLEOTIDE SEQUENCE [LARGE SCALE GENOMIC DNA]</scope>
    <source>
        <strain evidence="2">F 1598</strain>
    </source>
</reference>
<dbReference type="AlphaFoldDB" id="A0A0C3AHG1"/>